<name>A0AAU9VG85_EUPED</name>
<dbReference type="InterPro" id="IPR011011">
    <property type="entry name" value="Znf_FYVE_PHD"/>
</dbReference>
<organism evidence="2 3">
    <name type="scientific">Euphydryas editha</name>
    <name type="common">Edith's checkerspot</name>
    <dbReference type="NCBI Taxonomy" id="104508"/>
    <lineage>
        <taxon>Eukaryota</taxon>
        <taxon>Metazoa</taxon>
        <taxon>Ecdysozoa</taxon>
        <taxon>Arthropoda</taxon>
        <taxon>Hexapoda</taxon>
        <taxon>Insecta</taxon>
        <taxon>Pterygota</taxon>
        <taxon>Neoptera</taxon>
        <taxon>Endopterygota</taxon>
        <taxon>Lepidoptera</taxon>
        <taxon>Glossata</taxon>
        <taxon>Ditrysia</taxon>
        <taxon>Papilionoidea</taxon>
        <taxon>Nymphalidae</taxon>
        <taxon>Nymphalinae</taxon>
        <taxon>Euphydryas</taxon>
    </lineage>
</organism>
<sequence>MVRKIAFTFAEVNHLKHNFNKKFRMAGKDWFYGFKKRHPNISLRRPQSTSINRITAFNKTGVKMFFNNLEALQIKHQFDANRVYNVDETGISNVQRNSRILAPKGQKQVGMITSGERGITITVVCAFSASGNYIPPFFIFKRKRMNAQLLRGGNSDMVAAVSDSGWINENLFVDWLHHFISYAKPSVEKPILLVLDNHESHVSLTCYLLCCKNGIVLLSLPPHTSHRMQPLDLTYFGPLKTAYNRECDSYMASNVGRRITQYEVVELFTKAFNRVSNIEKAANGFRAAGIWPLDATKFDEQFLEATSPDIQSIPSNNQCTQVAQEAHTSEEKGTIAPEAQTIKSMCQITNLDESIPLTEIANVPEISQPKTRQTSRKRHSTIITSTPMTDALEEKEQKRKKKEQIKFNENIVNKDKKDVKNLKFSENKNNKEKKNTEKVKSKSQEEHFCLICDEKYEEPIIEDWIMCYKCQLWAHEKCTSGESTSKGYLCDLCSD</sequence>
<dbReference type="Gene3D" id="3.30.420.10">
    <property type="entry name" value="Ribonuclease H-like superfamily/Ribonuclease H"/>
    <property type="match status" value="1"/>
</dbReference>
<dbReference type="InterPro" id="IPR036397">
    <property type="entry name" value="RNaseH_sf"/>
</dbReference>
<dbReference type="PANTHER" id="PTHR19303">
    <property type="entry name" value="TRANSPOSON"/>
    <property type="match status" value="1"/>
</dbReference>
<dbReference type="GO" id="GO:0003677">
    <property type="term" value="F:DNA binding"/>
    <property type="evidence" value="ECO:0007669"/>
    <property type="project" value="TreeGrafter"/>
</dbReference>
<evidence type="ECO:0000259" key="1">
    <source>
        <dbReference type="Pfam" id="PF03184"/>
    </source>
</evidence>
<dbReference type="PANTHER" id="PTHR19303:SF74">
    <property type="entry name" value="POGO TRANSPOSABLE ELEMENT WITH KRAB DOMAIN"/>
    <property type="match status" value="1"/>
</dbReference>
<reference evidence="2" key="1">
    <citation type="submission" date="2022-03" db="EMBL/GenBank/DDBJ databases">
        <authorList>
            <person name="Tunstrom K."/>
        </authorList>
    </citation>
    <scope>NUCLEOTIDE SEQUENCE</scope>
</reference>
<dbReference type="CDD" id="cd15517">
    <property type="entry name" value="PHD_TCF19_like"/>
    <property type="match status" value="1"/>
</dbReference>
<dbReference type="EMBL" id="CAKOGL010000043">
    <property type="protein sequence ID" value="CAH2108877.1"/>
    <property type="molecule type" value="Genomic_DNA"/>
</dbReference>
<comment type="caution">
    <text evidence="2">The sequence shown here is derived from an EMBL/GenBank/DDBJ whole genome shotgun (WGS) entry which is preliminary data.</text>
</comment>
<accession>A0AAU9VG85</accession>
<dbReference type="AlphaFoldDB" id="A0AAU9VG85"/>
<dbReference type="InterPro" id="IPR050863">
    <property type="entry name" value="CenT-Element_Derived"/>
</dbReference>
<dbReference type="SUPFAM" id="SSF57903">
    <property type="entry name" value="FYVE/PHD zinc finger"/>
    <property type="match status" value="1"/>
</dbReference>
<gene>
    <name evidence="2" type="ORF">EEDITHA_LOCUS22774</name>
</gene>
<dbReference type="Pfam" id="PF03184">
    <property type="entry name" value="DDE_1"/>
    <property type="match status" value="1"/>
</dbReference>
<protein>
    <recommendedName>
        <fullName evidence="1">DDE-1 domain-containing protein</fullName>
    </recommendedName>
</protein>
<dbReference type="GO" id="GO:0005634">
    <property type="term" value="C:nucleus"/>
    <property type="evidence" value="ECO:0007669"/>
    <property type="project" value="TreeGrafter"/>
</dbReference>
<proteinExistence type="predicted"/>
<feature type="domain" description="DDE-1" evidence="1">
    <location>
        <begin position="122"/>
        <end position="254"/>
    </location>
</feature>
<dbReference type="InterPro" id="IPR004875">
    <property type="entry name" value="DDE_SF_endonuclease_dom"/>
</dbReference>
<dbReference type="Proteomes" id="UP001153954">
    <property type="component" value="Unassembled WGS sequence"/>
</dbReference>
<evidence type="ECO:0000313" key="2">
    <source>
        <dbReference type="EMBL" id="CAH2108877.1"/>
    </source>
</evidence>
<keyword evidence="3" id="KW-1185">Reference proteome</keyword>
<evidence type="ECO:0000313" key="3">
    <source>
        <dbReference type="Proteomes" id="UP001153954"/>
    </source>
</evidence>